<dbReference type="EMBL" id="CP013200">
    <property type="protein sequence ID" value="ALO67427.1"/>
    <property type="molecule type" value="Genomic_DNA"/>
</dbReference>
<feature type="compositionally biased region" description="Low complexity" evidence="1">
    <location>
        <begin position="192"/>
        <end position="220"/>
    </location>
</feature>
<keyword evidence="2" id="KW-1133">Transmembrane helix</keyword>
<name>A0A0S2M0Z4_9MICC</name>
<evidence type="ECO:0000256" key="1">
    <source>
        <dbReference type="SAM" id="MobiDB-lite"/>
    </source>
</evidence>
<evidence type="ECO:0000256" key="2">
    <source>
        <dbReference type="SAM" id="Phobius"/>
    </source>
</evidence>
<proteinExistence type="predicted"/>
<evidence type="ECO:0000313" key="3">
    <source>
        <dbReference type="EMBL" id="ALO67427.1"/>
    </source>
</evidence>
<dbReference type="Proteomes" id="UP000059574">
    <property type="component" value="Chromosome"/>
</dbReference>
<feature type="transmembrane region" description="Helical" evidence="2">
    <location>
        <begin position="55"/>
        <end position="77"/>
    </location>
</feature>
<dbReference type="OrthoDB" id="4947007at2"/>
<reference evidence="3 4" key="2">
    <citation type="journal article" date="2016" name="J. Biotechnol.">
        <title>Complete genome sequence of Arthrobacter alpinus ERGS4:06, a yellow pigmented bacterium tolerant to cold and radiations isolated from Sikkim Himalaya.</title>
        <authorList>
            <person name="Kumar R."/>
            <person name="Singh D."/>
            <person name="Swarnkar M.K."/>
            <person name="Singh A.K."/>
            <person name="Kumar S."/>
        </authorList>
    </citation>
    <scope>NUCLEOTIDE SEQUENCE [LARGE SCALE GENOMIC DNA]</scope>
    <source>
        <strain evidence="3 4">ERGS4:06</strain>
    </source>
</reference>
<protein>
    <recommendedName>
        <fullName evidence="5">Cell division protein FtsL</fullName>
    </recommendedName>
</protein>
<keyword evidence="2" id="KW-0812">Transmembrane</keyword>
<evidence type="ECO:0000313" key="4">
    <source>
        <dbReference type="Proteomes" id="UP000059574"/>
    </source>
</evidence>
<feature type="compositionally biased region" description="Polar residues" evidence="1">
    <location>
        <begin position="178"/>
        <end position="191"/>
    </location>
</feature>
<reference evidence="4" key="1">
    <citation type="submission" date="2015-11" db="EMBL/GenBank/DDBJ databases">
        <authorList>
            <person name="Kumar R."/>
            <person name="Singh D."/>
            <person name="Swarnkar M.K."/>
            <person name="Singh A.K."/>
            <person name="Kumar S."/>
        </authorList>
    </citation>
    <scope>NUCLEOTIDE SEQUENCE [LARGE SCALE GENOMIC DNA]</scope>
    <source>
        <strain evidence="4">ERGS4:06</strain>
    </source>
</reference>
<accession>A0A0S2M0Z4</accession>
<dbReference type="AlphaFoldDB" id="A0A0S2M0Z4"/>
<keyword evidence="2" id="KW-0472">Membrane</keyword>
<feature type="region of interest" description="Disordered" evidence="1">
    <location>
        <begin position="177"/>
        <end position="235"/>
    </location>
</feature>
<gene>
    <name evidence="3" type="ORF">AS189_14185</name>
</gene>
<organism evidence="3 4">
    <name type="scientific">Arthrobacter alpinus</name>
    <dbReference type="NCBI Taxonomy" id="656366"/>
    <lineage>
        <taxon>Bacteria</taxon>
        <taxon>Bacillati</taxon>
        <taxon>Actinomycetota</taxon>
        <taxon>Actinomycetes</taxon>
        <taxon>Micrococcales</taxon>
        <taxon>Micrococcaceae</taxon>
        <taxon>Arthrobacter</taxon>
    </lineage>
</organism>
<sequence>MSQNALRSSHVIVGNTARVLTEPLPHGAPPEPRVKKSRAALSLVVSTPRGGRSSLAVTLLLMVALALGVVLVMSISVSKGQYELVDLKSQQSELIKANQSMEQEIAAKQAPQELAAQAAALGMVPAGVTGQIDVRTKSVSGSPLPASADTKGLVNIPAAVIDTPQAPVPVQAPLSPAAQVSATENSDTGNTAAKANAAKPSAVKETPKPAANVPPVAATPDLNGGTIPGPAQKDS</sequence>
<dbReference type="RefSeq" id="WP_062290244.1">
    <property type="nucleotide sequence ID" value="NZ_CP013200.1"/>
</dbReference>
<evidence type="ECO:0008006" key="5">
    <source>
        <dbReference type="Google" id="ProtNLM"/>
    </source>
</evidence>